<dbReference type="Proteomes" id="UP001226574">
    <property type="component" value="Unassembled WGS sequence"/>
</dbReference>
<protein>
    <recommendedName>
        <fullName evidence="3">BON domain-containing protein</fullName>
    </recommendedName>
</protein>
<gene>
    <name evidence="1" type="ORF">RC083_03335</name>
</gene>
<dbReference type="RefSeq" id="WP_309038409.1">
    <property type="nucleotide sequence ID" value="NZ_JAVIFY010000002.1"/>
</dbReference>
<reference evidence="1 2" key="1">
    <citation type="submission" date="2023-08" db="EMBL/GenBank/DDBJ databases">
        <title>Pseudoalteromonas haloplanktis LL1 genome.</title>
        <authorList>
            <person name="Wu S."/>
        </authorList>
    </citation>
    <scope>NUCLEOTIDE SEQUENCE [LARGE SCALE GENOMIC DNA]</scope>
    <source>
        <strain evidence="1 2">LL1</strain>
    </source>
</reference>
<organism evidence="1 2">
    <name type="scientific">Pseudoalteromonas haloplanktis</name>
    <name type="common">Alteromonas haloplanktis</name>
    <dbReference type="NCBI Taxonomy" id="228"/>
    <lineage>
        <taxon>Bacteria</taxon>
        <taxon>Pseudomonadati</taxon>
        <taxon>Pseudomonadota</taxon>
        <taxon>Gammaproteobacteria</taxon>
        <taxon>Alteromonadales</taxon>
        <taxon>Pseudoalteromonadaceae</taxon>
        <taxon>Pseudoalteromonas</taxon>
    </lineage>
</organism>
<evidence type="ECO:0008006" key="3">
    <source>
        <dbReference type="Google" id="ProtNLM"/>
    </source>
</evidence>
<accession>A0ABU1B8F1</accession>
<evidence type="ECO:0000313" key="1">
    <source>
        <dbReference type="EMBL" id="MDQ9090625.1"/>
    </source>
</evidence>
<keyword evidence="2" id="KW-1185">Reference proteome</keyword>
<dbReference type="EMBL" id="JAVIFY010000002">
    <property type="protein sequence ID" value="MDQ9090625.1"/>
    <property type="molecule type" value="Genomic_DNA"/>
</dbReference>
<evidence type="ECO:0000313" key="2">
    <source>
        <dbReference type="Proteomes" id="UP001226574"/>
    </source>
</evidence>
<comment type="caution">
    <text evidence="1">The sequence shown here is derived from an EMBL/GenBank/DDBJ whole genome shotgun (WGS) entry which is preliminary data.</text>
</comment>
<name>A0ABU1B8F1_PSEHA</name>
<sequence length="40" mass="4375">MAVAITNTLRVKGNLLNKPAAEKAYNDQMVNIKVMKSVIS</sequence>
<proteinExistence type="predicted"/>